<organism evidence="1 2">
    <name type="scientific">Stephania japonica</name>
    <dbReference type="NCBI Taxonomy" id="461633"/>
    <lineage>
        <taxon>Eukaryota</taxon>
        <taxon>Viridiplantae</taxon>
        <taxon>Streptophyta</taxon>
        <taxon>Embryophyta</taxon>
        <taxon>Tracheophyta</taxon>
        <taxon>Spermatophyta</taxon>
        <taxon>Magnoliopsida</taxon>
        <taxon>Ranunculales</taxon>
        <taxon>Menispermaceae</taxon>
        <taxon>Menispermoideae</taxon>
        <taxon>Cissampelideae</taxon>
        <taxon>Stephania</taxon>
    </lineage>
</organism>
<proteinExistence type="predicted"/>
<name>A0AAP0PHW0_9MAGN</name>
<sequence>MDNIGGATPQQGGKFWILLPTSVGQALAADLVKNFISLDDPRAGAASVPFCGTMDHTLLLCEMEGLRMALRSSLVNSAREECGISQG</sequence>
<gene>
    <name evidence="1" type="ORF">Sjap_004495</name>
</gene>
<accession>A0AAP0PHW0</accession>
<comment type="caution">
    <text evidence="1">The sequence shown here is derived from an EMBL/GenBank/DDBJ whole genome shotgun (WGS) entry which is preliminary data.</text>
</comment>
<reference evidence="1 2" key="1">
    <citation type="submission" date="2024-01" db="EMBL/GenBank/DDBJ databases">
        <title>Genome assemblies of Stephania.</title>
        <authorList>
            <person name="Yang L."/>
        </authorList>
    </citation>
    <scope>NUCLEOTIDE SEQUENCE [LARGE SCALE GENOMIC DNA]</scope>
    <source>
        <strain evidence="1">QJT</strain>
        <tissue evidence="1">Leaf</tissue>
    </source>
</reference>
<dbReference type="EMBL" id="JBBNAE010000002">
    <property type="protein sequence ID" value="KAK9144592.1"/>
    <property type="molecule type" value="Genomic_DNA"/>
</dbReference>
<dbReference type="Proteomes" id="UP001417504">
    <property type="component" value="Unassembled WGS sequence"/>
</dbReference>
<evidence type="ECO:0000313" key="2">
    <source>
        <dbReference type="Proteomes" id="UP001417504"/>
    </source>
</evidence>
<protein>
    <submittedName>
        <fullName evidence="1">Uncharacterized protein</fullName>
    </submittedName>
</protein>
<evidence type="ECO:0000313" key="1">
    <source>
        <dbReference type="EMBL" id="KAK9144592.1"/>
    </source>
</evidence>
<keyword evidence="2" id="KW-1185">Reference proteome</keyword>
<dbReference type="AlphaFoldDB" id="A0AAP0PHW0"/>